<dbReference type="EMBL" id="JAVALS010000005">
    <property type="protein sequence ID" value="MDP5227361.1"/>
    <property type="molecule type" value="Genomic_DNA"/>
</dbReference>
<feature type="domain" description="HTH luxR-type" evidence="1">
    <location>
        <begin position="660"/>
        <end position="725"/>
    </location>
</feature>
<name>A0ABT9IP67_9MICC</name>
<reference evidence="2 3" key="1">
    <citation type="submission" date="2023-08" db="EMBL/GenBank/DDBJ databases">
        <title>Arthrobacter horti sp. nov., isolated from forest soil.</title>
        <authorList>
            <person name="Park M."/>
        </authorList>
    </citation>
    <scope>NUCLEOTIDE SEQUENCE [LARGE SCALE GENOMIC DNA]</scope>
    <source>
        <strain evidence="2 3">YJM1</strain>
    </source>
</reference>
<evidence type="ECO:0000313" key="2">
    <source>
        <dbReference type="EMBL" id="MDP5227361.1"/>
    </source>
</evidence>
<dbReference type="Gene3D" id="1.25.40.10">
    <property type="entry name" value="Tetratricopeptide repeat domain"/>
    <property type="match status" value="1"/>
</dbReference>
<keyword evidence="3" id="KW-1185">Reference proteome</keyword>
<dbReference type="SUPFAM" id="SSF48452">
    <property type="entry name" value="TPR-like"/>
    <property type="match status" value="1"/>
</dbReference>
<dbReference type="Proteomes" id="UP001232725">
    <property type="component" value="Unassembled WGS sequence"/>
</dbReference>
<dbReference type="Pfam" id="PF13401">
    <property type="entry name" value="AAA_22"/>
    <property type="match status" value="1"/>
</dbReference>
<dbReference type="PRINTS" id="PR00038">
    <property type="entry name" value="HTHLUXR"/>
</dbReference>
<dbReference type="PROSITE" id="PS00622">
    <property type="entry name" value="HTH_LUXR_1"/>
    <property type="match status" value="1"/>
</dbReference>
<evidence type="ECO:0000259" key="1">
    <source>
        <dbReference type="PROSITE" id="PS50043"/>
    </source>
</evidence>
<dbReference type="CDD" id="cd06170">
    <property type="entry name" value="LuxR_C_like"/>
    <property type="match status" value="1"/>
</dbReference>
<dbReference type="Gene3D" id="1.10.10.10">
    <property type="entry name" value="Winged helix-like DNA-binding domain superfamily/Winged helix DNA-binding domain"/>
    <property type="match status" value="1"/>
</dbReference>
<dbReference type="InterPro" id="IPR049945">
    <property type="entry name" value="AAA_22"/>
</dbReference>
<dbReference type="InterPro" id="IPR011990">
    <property type="entry name" value="TPR-like_helical_dom_sf"/>
</dbReference>
<gene>
    <name evidence="2" type="ORF">Q9R02_09380</name>
</gene>
<evidence type="ECO:0000313" key="3">
    <source>
        <dbReference type="Proteomes" id="UP001232725"/>
    </source>
</evidence>
<dbReference type="Gene3D" id="3.40.50.300">
    <property type="entry name" value="P-loop containing nucleotide triphosphate hydrolases"/>
    <property type="match status" value="1"/>
</dbReference>
<dbReference type="InterPro" id="IPR000792">
    <property type="entry name" value="Tscrpt_reg_LuxR_C"/>
</dbReference>
<dbReference type="InterPro" id="IPR036388">
    <property type="entry name" value="WH-like_DNA-bd_sf"/>
</dbReference>
<dbReference type="RefSeq" id="WP_305996410.1">
    <property type="nucleotide sequence ID" value="NZ_JAVALS010000005.1"/>
</dbReference>
<proteinExistence type="predicted"/>
<organism evidence="2 3">
    <name type="scientific">Arthrobacter horti</name>
    <dbReference type="NCBI Taxonomy" id="3068273"/>
    <lineage>
        <taxon>Bacteria</taxon>
        <taxon>Bacillati</taxon>
        <taxon>Actinomycetota</taxon>
        <taxon>Actinomycetes</taxon>
        <taxon>Micrococcales</taxon>
        <taxon>Micrococcaceae</taxon>
        <taxon>Arthrobacter</taxon>
    </lineage>
</organism>
<sequence>MSSGTLPTGRIPAPVSRFIGRDGEVRAVLGALAGYRLVTLTGPGGSGKTRLAIEAARQDRRRVVYVDLTGLPDGAPIAPAVSEAAGLRGATGPGALSEVAWWLDSGEPRLLVLDNAEDVLAPVTEFATVVLTQVESVTLMLTSRRPAGVVGEHLVLVGPLSDDDAERLFWDRARSVRPAFPDDEGARSAARELCRRLDRLPLALELAAARMKVLTPGEMLPLLEGSFEALGVNSANPERHRTLTACIEASTRELSPHLASVLVNASVFASPFSASSAADVAGATLSDLEDLVSRSLLQTSTDRGATRFRELESVRDFARSRMAAPGELAAARDRHLNWLHRRFGSGVYPSVMQRSGYASATDLLPELRTALDHALAADVRRGMELLAATGELWFRVAQDECLQRTGRFLTARPDPDEARGAVLLTRVWMLISNQRWEDALEALAEALRLLPADGDAAASAHFFGAVANFLAGHFDASRDSGARALERYVALGDVAGQSRAIGTRGTGLVLAGRNEEGLAVLERALSLAEEAGDVWSQGQIQTYAGLAVSELGRTTAARRRLFDAIDRFRRIGDISLMGIALGRLASLALTQDLRAALRAAGSASRRQGAGGRYHPVTMKDMALIRETALRALPAAEVDALWAAGERLAFADAADELRAVDARSPGDLTPRETEVAALVADGLSNAAIAHRLVLSERTVENHVGRAMAKAEVGNRTALAAWFSGRSASQNPRW</sequence>
<comment type="caution">
    <text evidence="2">The sequence shown here is derived from an EMBL/GenBank/DDBJ whole genome shotgun (WGS) entry which is preliminary data.</text>
</comment>
<dbReference type="SUPFAM" id="SSF46894">
    <property type="entry name" value="C-terminal effector domain of the bipartite response regulators"/>
    <property type="match status" value="1"/>
</dbReference>
<protein>
    <submittedName>
        <fullName evidence="2">LuxR C-terminal-related transcriptional regulator</fullName>
    </submittedName>
</protein>
<dbReference type="SMART" id="SM00421">
    <property type="entry name" value="HTH_LUXR"/>
    <property type="match status" value="1"/>
</dbReference>
<dbReference type="SUPFAM" id="SSF52540">
    <property type="entry name" value="P-loop containing nucleoside triphosphate hydrolases"/>
    <property type="match status" value="1"/>
</dbReference>
<dbReference type="InterPro" id="IPR016032">
    <property type="entry name" value="Sig_transdc_resp-reg_C-effctor"/>
</dbReference>
<dbReference type="Pfam" id="PF00196">
    <property type="entry name" value="GerE"/>
    <property type="match status" value="1"/>
</dbReference>
<accession>A0ABT9IP67</accession>
<dbReference type="PANTHER" id="PTHR47691">
    <property type="entry name" value="REGULATOR-RELATED"/>
    <property type="match status" value="1"/>
</dbReference>
<dbReference type="PANTHER" id="PTHR47691:SF3">
    <property type="entry name" value="HTH-TYPE TRANSCRIPTIONAL REGULATOR RV0890C-RELATED"/>
    <property type="match status" value="1"/>
</dbReference>
<dbReference type="InterPro" id="IPR027417">
    <property type="entry name" value="P-loop_NTPase"/>
</dbReference>
<dbReference type="PROSITE" id="PS50043">
    <property type="entry name" value="HTH_LUXR_2"/>
    <property type="match status" value="1"/>
</dbReference>